<dbReference type="InParanoid" id="G4YFV7"/>
<evidence type="ECO:0000313" key="4">
    <source>
        <dbReference type="Proteomes" id="UP000002640"/>
    </source>
</evidence>
<dbReference type="EMBL" id="JH159151">
    <property type="protein sequence ID" value="EGZ27683.1"/>
    <property type="molecule type" value="Genomic_DNA"/>
</dbReference>
<dbReference type="AlphaFoldDB" id="G4YFV7"/>
<dbReference type="GeneID" id="20653848"/>
<evidence type="ECO:0008006" key="5">
    <source>
        <dbReference type="Google" id="ProtNLM"/>
    </source>
</evidence>
<dbReference type="CDD" id="cd14686">
    <property type="entry name" value="bZIP"/>
    <property type="match status" value="1"/>
</dbReference>
<sequence>MADTSSCAADDSTRVASTRKSKKSRAATGTELRRQRNREHQARYKTKQKNRVLDLENGIERLQQEIQELKLQRQIISIGVPGRQTKWGVAAEYFRLFRNGLRAPSRMNLPVGTVAAEFPVQRHFLQTTMTSDVVGSLGCGVDALLQNWRLITLCHPDVDIQLMRLQAGPGERVVAYTRGTHTITEDTLRYAFPHLNDGSNDSAWLASRLLGYKLVINGCTHLLWDADAGRMISIQYTADILTPMLQLLGNLDEVSKLFSKARVNPQCRFCGMSLAIFAGRISKGFRAGNHCCRMQTIPFEQTLYMLFHLSIRFVFSSQD</sequence>
<evidence type="ECO:0000256" key="2">
    <source>
        <dbReference type="SAM" id="MobiDB-lite"/>
    </source>
</evidence>
<name>G4YFV7_PHYSP</name>
<feature type="region of interest" description="Disordered" evidence="2">
    <location>
        <begin position="1"/>
        <end position="45"/>
    </location>
</feature>
<gene>
    <name evidence="3" type="ORF">PHYSODRAFT_469671</name>
</gene>
<feature type="coiled-coil region" evidence="1">
    <location>
        <begin position="45"/>
        <end position="79"/>
    </location>
</feature>
<dbReference type="KEGG" id="psoj:PHYSODRAFT_469671"/>
<dbReference type="Proteomes" id="UP000002640">
    <property type="component" value="Unassembled WGS sequence"/>
</dbReference>
<accession>G4YFV7</accession>
<keyword evidence="4" id="KW-1185">Reference proteome</keyword>
<evidence type="ECO:0000256" key="1">
    <source>
        <dbReference type="SAM" id="Coils"/>
    </source>
</evidence>
<feature type="compositionally biased region" description="Basic and acidic residues" evidence="2">
    <location>
        <begin position="31"/>
        <end position="42"/>
    </location>
</feature>
<proteinExistence type="predicted"/>
<keyword evidence="1" id="KW-0175">Coiled coil</keyword>
<protein>
    <recommendedName>
        <fullName evidence="5">BZIP domain-containing protein</fullName>
    </recommendedName>
</protein>
<evidence type="ECO:0000313" key="3">
    <source>
        <dbReference type="EMBL" id="EGZ27683.1"/>
    </source>
</evidence>
<dbReference type="RefSeq" id="XP_009514958.1">
    <property type="nucleotide sequence ID" value="XM_009516663.1"/>
</dbReference>
<dbReference type="OMA" id="AGRMISI"/>
<organism evidence="3 4">
    <name type="scientific">Phytophthora sojae (strain P6497)</name>
    <name type="common">Soybean stem and root rot agent</name>
    <name type="synonym">Phytophthora megasperma f. sp. glycines</name>
    <dbReference type="NCBI Taxonomy" id="1094619"/>
    <lineage>
        <taxon>Eukaryota</taxon>
        <taxon>Sar</taxon>
        <taxon>Stramenopiles</taxon>
        <taxon>Oomycota</taxon>
        <taxon>Peronosporomycetes</taxon>
        <taxon>Peronosporales</taxon>
        <taxon>Peronosporaceae</taxon>
        <taxon>Phytophthora</taxon>
    </lineage>
</organism>
<reference evidence="3 4" key="1">
    <citation type="journal article" date="2006" name="Science">
        <title>Phytophthora genome sequences uncover evolutionary origins and mechanisms of pathogenesis.</title>
        <authorList>
            <person name="Tyler B.M."/>
            <person name="Tripathy S."/>
            <person name="Zhang X."/>
            <person name="Dehal P."/>
            <person name="Jiang R.H."/>
            <person name="Aerts A."/>
            <person name="Arredondo F.D."/>
            <person name="Baxter L."/>
            <person name="Bensasson D."/>
            <person name="Beynon J.L."/>
            <person name="Chapman J."/>
            <person name="Damasceno C.M."/>
            <person name="Dorrance A.E."/>
            <person name="Dou D."/>
            <person name="Dickerman A.W."/>
            <person name="Dubchak I.L."/>
            <person name="Garbelotto M."/>
            <person name="Gijzen M."/>
            <person name="Gordon S.G."/>
            <person name="Govers F."/>
            <person name="Grunwald N.J."/>
            <person name="Huang W."/>
            <person name="Ivors K.L."/>
            <person name="Jones R.W."/>
            <person name="Kamoun S."/>
            <person name="Krampis K."/>
            <person name="Lamour K.H."/>
            <person name="Lee M.K."/>
            <person name="McDonald W.H."/>
            <person name="Medina M."/>
            <person name="Meijer H.J."/>
            <person name="Nordberg E.K."/>
            <person name="Maclean D.J."/>
            <person name="Ospina-Giraldo M.D."/>
            <person name="Morris P.F."/>
            <person name="Phuntumart V."/>
            <person name="Putnam N.H."/>
            <person name="Rash S."/>
            <person name="Rose J.K."/>
            <person name="Sakihama Y."/>
            <person name="Salamov A.A."/>
            <person name="Savidor A."/>
            <person name="Scheuring C.F."/>
            <person name="Smith B.M."/>
            <person name="Sobral B.W."/>
            <person name="Terry A."/>
            <person name="Torto-Alalibo T.A."/>
            <person name="Win J."/>
            <person name="Xu Z."/>
            <person name="Zhang H."/>
            <person name="Grigoriev I.V."/>
            <person name="Rokhsar D.S."/>
            <person name="Boore J.L."/>
        </authorList>
    </citation>
    <scope>NUCLEOTIDE SEQUENCE [LARGE SCALE GENOMIC DNA]</scope>
    <source>
        <strain evidence="3 4">P6497</strain>
    </source>
</reference>
<dbReference type="SMR" id="G4YFV7"/>